<protein>
    <submittedName>
        <fullName evidence="2">RGD1306072 protein</fullName>
    </submittedName>
</protein>
<dbReference type="PANTHER" id="PTHR14583:SF0">
    <property type="entry name" value="BREAK REPAIR MEIOTIC RECOMBINASE RECRUITMENT FACTOR 1"/>
    <property type="match status" value="1"/>
</dbReference>
<feature type="compositionally biased region" description="Basic and acidic residues" evidence="1">
    <location>
        <begin position="234"/>
        <end position="261"/>
    </location>
</feature>
<accession>A0AAU9ZNQ8</accession>
<proteinExistence type="predicted"/>
<feature type="compositionally biased region" description="Basic and acidic residues" evidence="1">
    <location>
        <begin position="193"/>
        <end position="207"/>
    </location>
</feature>
<evidence type="ECO:0000313" key="2">
    <source>
        <dbReference type="EMBL" id="CAH6813018.1"/>
    </source>
</evidence>
<evidence type="ECO:0000313" key="3">
    <source>
        <dbReference type="Proteomes" id="UP001152836"/>
    </source>
</evidence>
<evidence type="ECO:0000256" key="1">
    <source>
        <dbReference type="SAM" id="MobiDB-lite"/>
    </source>
</evidence>
<dbReference type="Proteomes" id="UP001152836">
    <property type="component" value="Unassembled WGS sequence"/>
</dbReference>
<feature type="region of interest" description="Disordered" evidence="1">
    <location>
        <begin position="185"/>
        <end position="290"/>
    </location>
</feature>
<keyword evidence="3" id="KW-1185">Reference proteome</keyword>
<sequence>MQTTHHSCILEAGAAGWPAWATDKIQPHQKRQSNWSGLPFSKPSKNPRLKDPHGSPESSVLMQSQHSGESEDSSGSSQSSLLMQSQHSRESEDTSESAASVELGGEEPQPTASSCSVEDTRAASDLPGSPEELVSQPPSQNSVRRFVPQFAKSKKTITRKAKAWKEVPKSCTGSQETWPELGAFQAGSQPNKESLKFPFHDARRPEDQTWADGTCSKERTISPDIGSLGNSDFEMQRTRVQDSDSQERYLSDGDAEGRQADSRTPQEGGAQEGGTGTQQTGEPQEGESTLYISASAPASDPTVPVPTHIISSTGAIPSCSSPVDASLTDSVIIDVSLDPSLLQQRAPEVVTLPGSPDGQTPGGGCSGTLLGHTPLAEETTAGREEARLEEGPHGDILASLTEAAVPGKQKPMVDAGDPGYIEQEMSSAVKTKHSGSDGQLPEEIGTLTLEAQPMNQKVVELSSLNCHQDFESLSLSPDTSSQLKHSHAGSDLPQRTKACHSSPGIPTDLAEQQPAPSTGDEATWQESSTMELDFLPDSQIQGALDAPNVEALSEQGFPAGNVPGHGWPVPNPCAIRGSPTAMAKAQPRPAVGTWAQEACRMQDATDTVRGLVVELSSLNRLIMSTYRDLEAFKRRKTKPLPHLTKGAGSLARGDHGWREL</sequence>
<feature type="compositionally biased region" description="Low complexity" evidence="1">
    <location>
        <begin position="277"/>
        <end position="289"/>
    </location>
</feature>
<feature type="region of interest" description="Disordered" evidence="1">
    <location>
        <begin position="473"/>
        <end position="525"/>
    </location>
</feature>
<dbReference type="PANTHER" id="PTHR14583">
    <property type="entry name" value="UNCHARACTERIZED PROTEIN C19ORF57 FAMILY MEMBER"/>
    <property type="match status" value="1"/>
</dbReference>
<feature type="compositionally biased region" description="Polar residues" evidence="1">
    <location>
        <begin position="473"/>
        <end position="483"/>
    </location>
</feature>
<gene>
    <name evidence="2" type="primary">RGD1306072</name>
    <name evidence="2" type="ORF">PHOROB_LOCUS10974</name>
</gene>
<dbReference type="Pfam" id="PF15710">
    <property type="entry name" value="Brme1"/>
    <property type="match status" value="2"/>
</dbReference>
<dbReference type="AlphaFoldDB" id="A0AAU9ZNQ8"/>
<dbReference type="InterPro" id="IPR031441">
    <property type="entry name" value="Brme1"/>
</dbReference>
<comment type="caution">
    <text evidence="2">The sequence shown here is derived from an EMBL/GenBank/DDBJ whole genome shotgun (WGS) entry which is preliminary data.</text>
</comment>
<feature type="region of interest" description="Disordered" evidence="1">
    <location>
        <begin position="1"/>
        <end position="146"/>
    </location>
</feature>
<reference evidence="2" key="1">
    <citation type="submission" date="2022-06" db="EMBL/GenBank/DDBJ databases">
        <authorList>
            <person name="Andreotti S."/>
            <person name="Wyler E."/>
        </authorList>
    </citation>
    <scope>NUCLEOTIDE SEQUENCE</scope>
</reference>
<dbReference type="EMBL" id="CALSGD010001469">
    <property type="protein sequence ID" value="CAH6813018.1"/>
    <property type="molecule type" value="Genomic_DNA"/>
</dbReference>
<dbReference type="GO" id="GO:1990918">
    <property type="term" value="P:double-strand break repair involved in meiotic recombination"/>
    <property type="evidence" value="ECO:0007669"/>
    <property type="project" value="InterPro"/>
</dbReference>
<feature type="region of interest" description="Disordered" evidence="1">
    <location>
        <begin position="640"/>
        <end position="660"/>
    </location>
</feature>
<organism evidence="2 3">
    <name type="scientific">Phodopus roborovskii</name>
    <name type="common">Roborovski's desert hamster</name>
    <name type="synonym">Cricetulus roborovskii</name>
    <dbReference type="NCBI Taxonomy" id="109678"/>
    <lineage>
        <taxon>Eukaryota</taxon>
        <taxon>Metazoa</taxon>
        <taxon>Chordata</taxon>
        <taxon>Craniata</taxon>
        <taxon>Vertebrata</taxon>
        <taxon>Euteleostomi</taxon>
        <taxon>Mammalia</taxon>
        <taxon>Eutheria</taxon>
        <taxon>Euarchontoglires</taxon>
        <taxon>Glires</taxon>
        <taxon>Rodentia</taxon>
        <taxon>Myomorpha</taxon>
        <taxon>Muroidea</taxon>
        <taxon>Cricetidae</taxon>
        <taxon>Cricetinae</taxon>
        <taxon>Phodopus</taxon>
    </lineage>
</organism>
<name>A0AAU9ZNQ8_PHORO</name>
<feature type="compositionally biased region" description="Low complexity" evidence="1">
    <location>
        <begin position="63"/>
        <end position="86"/>
    </location>
</feature>